<evidence type="ECO:0000313" key="2">
    <source>
        <dbReference type="EMBL" id="KAK4182893.1"/>
    </source>
</evidence>
<reference evidence="2" key="2">
    <citation type="submission" date="2023-05" db="EMBL/GenBank/DDBJ databases">
        <authorList>
            <consortium name="Lawrence Berkeley National Laboratory"/>
            <person name="Steindorff A."/>
            <person name="Hensen N."/>
            <person name="Bonometti L."/>
            <person name="Westerberg I."/>
            <person name="Brannstrom I.O."/>
            <person name="Guillou S."/>
            <person name="Cros-Aarteil S."/>
            <person name="Calhoun S."/>
            <person name="Haridas S."/>
            <person name="Kuo A."/>
            <person name="Mondo S."/>
            <person name="Pangilinan J."/>
            <person name="Riley R."/>
            <person name="Labutti K."/>
            <person name="Andreopoulos B."/>
            <person name="Lipzen A."/>
            <person name="Chen C."/>
            <person name="Yanf M."/>
            <person name="Daum C."/>
            <person name="Ng V."/>
            <person name="Clum A."/>
            <person name="Ohm R."/>
            <person name="Martin F."/>
            <person name="Silar P."/>
            <person name="Natvig D."/>
            <person name="Lalanne C."/>
            <person name="Gautier V."/>
            <person name="Ament-Velasquez S.L."/>
            <person name="Kruys A."/>
            <person name="Hutchinson M.I."/>
            <person name="Powell A.J."/>
            <person name="Barry K."/>
            <person name="Miller A.N."/>
            <person name="Grigoriev I.V."/>
            <person name="Debuchy R."/>
            <person name="Gladieux P."/>
            <person name="Thoren M.H."/>
            <person name="Johannesson H."/>
        </authorList>
    </citation>
    <scope>NUCLEOTIDE SEQUENCE</scope>
    <source>
        <strain evidence="2">PSN309</strain>
    </source>
</reference>
<feature type="domain" description="RlpA-like protein double-psi beta-barrel" evidence="1">
    <location>
        <begin position="20"/>
        <end position="61"/>
    </location>
</feature>
<name>A0AAN6WJP8_9PEZI</name>
<reference evidence="2" key="1">
    <citation type="journal article" date="2023" name="Mol. Phylogenet. Evol.">
        <title>Genome-scale phylogeny and comparative genomics of the fungal order Sordariales.</title>
        <authorList>
            <person name="Hensen N."/>
            <person name="Bonometti L."/>
            <person name="Westerberg I."/>
            <person name="Brannstrom I.O."/>
            <person name="Guillou S."/>
            <person name="Cros-Aarteil S."/>
            <person name="Calhoun S."/>
            <person name="Haridas S."/>
            <person name="Kuo A."/>
            <person name="Mondo S."/>
            <person name="Pangilinan J."/>
            <person name="Riley R."/>
            <person name="LaButti K."/>
            <person name="Andreopoulos B."/>
            <person name="Lipzen A."/>
            <person name="Chen C."/>
            <person name="Yan M."/>
            <person name="Daum C."/>
            <person name="Ng V."/>
            <person name="Clum A."/>
            <person name="Steindorff A."/>
            <person name="Ohm R.A."/>
            <person name="Martin F."/>
            <person name="Silar P."/>
            <person name="Natvig D.O."/>
            <person name="Lalanne C."/>
            <person name="Gautier V."/>
            <person name="Ament-Velasquez S.L."/>
            <person name="Kruys A."/>
            <person name="Hutchinson M.I."/>
            <person name="Powell A.J."/>
            <person name="Barry K."/>
            <person name="Miller A.N."/>
            <person name="Grigoriev I.V."/>
            <person name="Debuchy R."/>
            <person name="Gladieux P."/>
            <person name="Hiltunen Thoren M."/>
            <person name="Johannesson H."/>
        </authorList>
    </citation>
    <scope>NUCLEOTIDE SEQUENCE</scope>
    <source>
        <strain evidence="2">PSN309</strain>
    </source>
</reference>
<evidence type="ECO:0000313" key="3">
    <source>
        <dbReference type="Proteomes" id="UP001302126"/>
    </source>
</evidence>
<dbReference type="Gene3D" id="2.40.160.20">
    <property type="match status" value="1"/>
</dbReference>
<protein>
    <recommendedName>
        <fullName evidence="1">RlpA-like protein double-psi beta-barrel domain-containing protein</fullName>
    </recommendedName>
</protein>
<dbReference type="EMBL" id="MU864599">
    <property type="protein sequence ID" value="KAK4182893.1"/>
    <property type="molecule type" value="Genomic_DNA"/>
</dbReference>
<dbReference type="InterPro" id="IPR009009">
    <property type="entry name" value="RlpA-like_DPBB"/>
</dbReference>
<dbReference type="AlphaFoldDB" id="A0AAN6WJP8"/>
<feature type="non-terminal residue" evidence="2">
    <location>
        <position position="1"/>
    </location>
</feature>
<organism evidence="2 3">
    <name type="scientific">Podospora australis</name>
    <dbReference type="NCBI Taxonomy" id="1536484"/>
    <lineage>
        <taxon>Eukaryota</taxon>
        <taxon>Fungi</taxon>
        <taxon>Dikarya</taxon>
        <taxon>Ascomycota</taxon>
        <taxon>Pezizomycotina</taxon>
        <taxon>Sordariomycetes</taxon>
        <taxon>Sordariomycetidae</taxon>
        <taxon>Sordariales</taxon>
        <taxon>Podosporaceae</taxon>
        <taxon>Podospora</taxon>
    </lineage>
</organism>
<evidence type="ECO:0000259" key="1">
    <source>
        <dbReference type="Pfam" id="PF03330"/>
    </source>
</evidence>
<proteinExistence type="predicted"/>
<dbReference type="PANTHER" id="PTHR37315">
    <property type="entry name" value="UPF0311 PROTEIN BLR7842"/>
    <property type="match status" value="1"/>
</dbReference>
<dbReference type="Pfam" id="PF03330">
    <property type="entry name" value="DPBB_1"/>
    <property type="match status" value="1"/>
</dbReference>
<dbReference type="InterPro" id="IPR020915">
    <property type="entry name" value="UPF0311"/>
</dbReference>
<dbReference type="SUPFAM" id="SSF50685">
    <property type="entry name" value="Barwin-like endoglucanases"/>
    <property type="match status" value="1"/>
</dbReference>
<dbReference type="Proteomes" id="UP001302126">
    <property type="component" value="Unassembled WGS sequence"/>
</dbReference>
<accession>A0AAN6WJP8</accession>
<dbReference type="Gene3D" id="2.40.40.10">
    <property type="entry name" value="RlpA-like domain"/>
    <property type="match status" value="1"/>
</dbReference>
<dbReference type="CDD" id="cd22191">
    <property type="entry name" value="DPBB_RlpA_EXP_N-like"/>
    <property type="match status" value="1"/>
</dbReference>
<dbReference type="PANTHER" id="PTHR37315:SF1">
    <property type="entry name" value="UPF0311 PROTEIN BLR7842"/>
    <property type="match status" value="1"/>
</dbReference>
<sequence>QIIFDPHTPNGNPNNNDLCNRRIRASANGRSVDLTVVDRCVICGANDLDLSQSAFEALGYHVDQATTALAAEPAPPALTYLYSVNLTFAEPISIGAVPYGTRDLLTISGGNVVGPKITGKIGTGLDWGLTDRQGIFSPDALYSLHTNDNATILVFEKGHAPHVHILFETASPKYAWLNNIVAYATGGPNDVGIGLDVWQVCLTFFFFFF</sequence>
<dbReference type="InterPro" id="IPR036908">
    <property type="entry name" value="RlpA-like_sf"/>
</dbReference>
<keyword evidence="3" id="KW-1185">Reference proteome</keyword>
<gene>
    <name evidence="2" type="ORF">QBC35DRAFT_395045</name>
</gene>
<dbReference type="Pfam" id="PF11578">
    <property type="entry name" value="DUF3237"/>
    <property type="match status" value="1"/>
</dbReference>
<comment type="caution">
    <text evidence="2">The sequence shown here is derived from an EMBL/GenBank/DDBJ whole genome shotgun (WGS) entry which is preliminary data.</text>
</comment>